<evidence type="ECO:0000256" key="3">
    <source>
        <dbReference type="ARBA" id="ARBA00013646"/>
    </source>
</evidence>
<comment type="caution">
    <text evidence="9">The sequence shown here is derived from an EMBL/GenBank/DDBJ whole genome shotgun (WGS) entry which is preliminary data.</text>
</comment>
<evidence type="ECO:0000313" key="10">
    <source>
        <dbReference type="Proteomes" id="UP000031036"/>
    </source>
</evidence>
<evidence type="ECO:0000256" key="5">
    <source>
        <dbReference type="ARBA" id="ARBA00032234"/>
    </source>
</evidence>
<comment type="function">
    <text evidence="7">E3 ubiquitin-protein ligase which accepts ubiquitin from specific E2 ubiquitin-conjugating enzymes, and transfers it to substrates, generally promoting their degradation by the proteasome. Independently of its E3 ubiquitin-protein ligase activity, acts as an inhibitor of CPSF3 endonuclease activity by blocking CPSF3 active site.</text>
</comment>
<evidence type="ECO:0000256" key="7">
    <source>
        <dbReference type="ARBA" id="ARBA00053831"/>
    </source>
</evidence>
<proteinExistence type="predicted"/>
<dbReference type="STRING" id="6265.A0A0B2VRS8"/>
<gene>
    <name evidence="9" type="ORF">Tcan_15050</name>
</gene>
<dbReference type="AlphaFoldDB" id="A0A0B2VRS8"/>
<keyword evidence="10" id="KW-1185">Reference proteome</keyword>
<dbReference type="EC" id="2.3.2.26" evidence="2"/>
<dbReference type="GO" id="GO:0000209">
    <property type="term" value="P:protein polyubiquitination"/>
    <property type="evidence" value="ECO:0007669"/>
    <property type="project" value="TreeGrafter"/>
</dbReference>
<dbReference type="GO" id="GO:0005829">
    <property type="term" value="C:cytosol"/>
    <property type="evidence" value="ECO:0007669"/>
    <property type="project" value="TreeGrafter"/>
</dbReference>
<evidence type="ECO:0000256" key="1">
    <source>
        <dbReference type="ARBA" id="ARBA00000885"/>
    </source>
</evidence>
<dbReference type="GO" id="GO:0006513">
    <property type="term" value="P:protein monoubiquitination"/>
    <property type="evidence" value="ECO:0007669"/>
    <property type="project" value="TreeGrafter"/>
</dbReference>
<dbReference type="GO" id="GO:0000151">
    <property type="term" value="C:ubiquitin ligase complex"/>
    <property type="evidence" value="ECO:0007669"/>
    <property type="project" value="TreeGrafter"/>
</dbReference>
<name>A0A0B2VRS8_TOXCA</name>
<dbReference type="GO" id="GO:0043161">
    <property type="term" value="P:proteasome-mediated ubiquitin-dependent protein catabolic process"/>
    <property type="evidence" value="ECO:0007669"/>
    <property type="project" value="TreeGrafter"/>
</dbReference>
<dbReference type="OrthoDB" id="5795359at2759"/>
<dbReference type="GO" id="GO:0031624">
    <property type="term" value="F:ubiquitin conjugating enzyme binding"/>
    <property type="evidence" value="ECO:0007669"/>
    <property type="project" value="TreeGrafter"/>
</dbReference>
<accession>A0A0B2VRS8</accession>
<dbReference type="EMBL" id="JPKZ01000989">
    <property type="protein sequence ID" value="KHN84363.1"/>
    <property type="molecule type" value="Genomic_DNA"/>
</dbReference>
<dbReference type="PANTHER" id="PTHR31531:SF2">
    <property type="entry name" value="E3 UBIQUITIN-PROTEIN LIGASE E3D"/>
    <property type="match status" value="1"/>
</dbReference>
<evidence type="ECO:0000256" key="6">
    <source>
        <dbReference type="ARBA" id="ARBA00032298"/>
    </source>
</evidence>
<evidence type="ECO:0000313" key="9">
    <source>
        <dbReference type="EMBL" id="KHN84363.1"/>
    </source>
</evidence>
<evidence type="ECO:0000256" key="8">
    <source>
        <dbReference type="ARBA" id="ARBA00064185"/>
    </source>
</evidence>
<dbReference type="GO" id="GO:0030332">
    <property type="term" value="F:cyclin binding"/>
    <property type="evidence" value="ECO:0007669"/>
    <property type="project" value="TreeGrafter"/>
</dbReference>
<evidence type="ECO:0000256" key="4">
    <source>
        <dbReference type="ARBA" id="ARBA00029737"/>
    </source>
</evidence>
<dbReference type="GO" id="GO:0005634">
    <property type="term" value="C:nucleus"/>
    <property type="evidence" value="ECO:0007669"/>
    <property type="project" value="TreeGrafter"/>
</dbReference>
<dbReference type="GO" id="GO:0061630">
    <property type="term" value="F:ubiquitin protein ligase activity"/>
    <property type="evidence" value="ECO:0007669"/>
    <property type="project" value="UniProtKB-EC"/>
</dbReference>
<organism evidence="9 10">
    <name type="scientific">Toxocara canis</name>
    <name type="common">Canine roundworm</name>
    <dbReference type="NCBI Taxonomy" id="6265"/>
    <lineage>
        <taxon>Eukaryota</taxon>
        <taxon>Metazoa</taxon>
        <taxon>Ecdysozoa</taxon>
        <taxon>Nematoda</taxon>
        <taxon>Chromadorea</taxon>
        <taxon>Rhabditida</taxon>
        <taxon>Spirurina</taxon>
        <taxon>Ascaridomorpha</taxon>
        <taxon>Ascaridoidea</taxon>
        <taxon>Toxocaridae</taxon>
        <taxon>Toxocara</taxon>
    </lineage>
</organism>
<dbReference type="OMA" id="MEYFCRD"/>
<sequence>MPVGEWHTRSFLIELKPRAEFASLFVDCPPINEENVQSDAFASGSSANDVQKTELVKVGEHALELKDIENGNVESNSVRSRFYARIADLCLHPNTVCALTWADHSRLFMCKVHAEADGLPLVPKTFHRLAKDISSVVLLDEYVENAQTCPVSLECAECSLTLFRCDVGRVELRSIPEDDWLDTSPSMEYFCRDSCAHSHVHAAHPSDLATGSNAEQWMPKLHRILVAHSFTLLLKETLQSAAVRIDDVTGIVKCAQCAAELGIVCRRNINALQLHHSVATLRASCSREPYVSVRFGCMERYFAWLLLSQCESQTSLKLVVRSYDKRPYLLIWLLESYVVLTSGDLRERVVPINGNGNGDEECVHSFPALKMLYKVFDAESARSDPRANGEDASVGLVDMPLGCCVRLIELLLSSSHALPPACRAVGQFYVGFMKLKDGLE</sequence>
<comment type="subunit">
    <text evidence="8">Interacts with UBE2C/UbcH10 (E2 ubiquitin-conjugating enzyme). In vitro, interacts with cyclin-B.</text>
</comment>
<reference evidence="9 10" key="1">
    <citation type="submission" date="2014-11" db="EMBL/GenBank/DDBJ databases">
        <title>Genetic blueprint of the zoonotic pathogen Toxocara canis.</title>
        <authorList>
            <person name="Zhu X.-Q."/>
            <person name="Korhonen P.K."/>
            <person name="Cai H."/>
            <person name="Young N.D."/>
            <person name="Nejsum P."/>
            <person name="von Samson-Himmelstjerna G."/>
            <person name="Boag P.R."/>
            <person name="Tan P."/>
            <person name="Li Q."/>
            <person name="Min J."/>
            <person name="Yang Y."/>
            <person name="Wang X."/>
            <person name="Fang X."/>
            <person name="Hall R.S."/>
            <person name="Hofmann A."/>
            <person name="Sternberg P.W."/>
            <person name="Jex A.R."/>
            <person name="Gasser R.B."/>
        </authorList>
    </citation>
    <scope>NUCLEOTIDE SEQUENCE [LARGE SCALE GENOMIC DNA]</scope>
    <source>
        <strain evidence="9">PN_DK_2014</strain>
    </source>
</reference>
<dbReference type="GO" id="GO:0051865">
    <property type="term" value="P:protein autoubiquitination"/>
    <property type="evidence" value="ECO:0007669"/>
    <property type="project" value="TreeGrafter"/>
</dbReference>
<dbReference type="PANTHER" id="PTHR31531">
    <property type="entry name" value="E3 UBIQUITIN-PROTEIN LIGASE E3D FAMILY MEMBER"/>
    <property type="match status" value="1"/>
</dbReference>
<evidence type="ECO:0000256" key="2">
    <source>
        <dbReference type="ARBA" id="ARBA00012485"/>
    </source>
</evidence>
<dbReference type="InterPro" id="IPR019193">
    <property type="entry name" value="UBQ-conj_enz_E2-bd_prot"/>
</dbReference>
<comment type="catalytic activity">
    <reaction evidence="1">
        <text>S-ubiquitinyl-[E2 ubiquitin-conjugating enzyme]-L-cysteine + [acceptor protein]-L-lysine = [E2 ubiquitin-conjugating enzyme]-L-cysteine + N(6)-ubiquitinyl-[acceptor protein]-L-lysine.</text>
        <dbReference type="EC" id="2.3.2.26"/>
    </reaction>
</comment>
<dbReference type="Pfam" id="PF09814">
    <property type="entry name" value="HECT_2"/>
    <property type="match status" value="1"/>
</dbReference>
<dbReference type="Proteomes" id="UP000031036">
    <property type="component" value="Unassembled WGS sequence"/>
</dbReference>
<protein>
    <recommendedName>
        <fullName evidence="3">E3 ubiquitin-protein ligase E3D</fullName>
        <ecNumber evidence="2">2.3.2.26</ecNumber>
    </recommendedName>
    <alternativeName>
        <fullName evidence="6">HECT-type E3 ubiquitin transferase E3D</fullName>
    </alternativeName>
    <alternativeName>
        <fullName evidence="5">UbcH10-binding protein with a HECT-like domain</fullName>
    </alternativeName>
    <alternativeName>
        <fullName evidence="4">Ubiquitin-conjugating enzyme E2C-binding protein</fullName>
    </alternativeName>
</protein>